<dbReference type="PROSITE" id="PS01182">
    <property type="entry name" value="GLYCOSYL_HYDROL_F35"/>
    <property type="match status" value="1"/>
</dbReference>
<comment type="catalytic activity">
    <reaction evidence="1 7">
        <text>Hydrolysis of terminal non-reducing beta-D-galactose residues in beta-D-galactosides.</text>
        <dbReference type="EC" id="3.2.1.23"/>
    </reaction>
</comment>
<dbReference type="Pfam" id="PF21467">
    <property type="entry name" value="BetaGal_gal-bd"/>
    <property type="match status" value="1"/>
</dbReference>
<proteinExistence type="inferred from homology"/>
<evidence type="ECO:0000313" key="11">
    <source>
        <dbReference type="EMBL" id="KAJ8439220.1"/>
    </source>
</evidence>
<evidence type="ECO:0000256" key="7">
    <source>
        <dbReference type="RuleBase" id="RU000675"/>
    </source>
</evidence>
<dbReference type="FunFam" id="3.20.20.80:FF:000006">
    <property type="entry name" value="Beta-galactosidase"/>
    <property type="match status" value="1"/>
</dbReference>
<dbReference type="GO" id="GO:0004565">
    <property type="term" value="F:beta-galactosidase activity"/>
    <property type="evidence" value="ECO:0007669"/>
    <property type="project" value="UniProtKB-EC"/>
</dbReference>
<dbReference type="InterPro" id="IPR017853">
    <property type="entry name" value="GH"/>
</dbReference>
<dbReference type="InterPro" id="IPR019801">
    <property type="entry name" value="Glyco_hydro_35_CS"/>
</dbReference>
<dbReference type="Pfam" id="PF01301">
    <property type="entry name" value="Glyco_hydro_35"/>
    <property type="match status" value="2"/>
</dbReference>
<evidence type="ECO:0000256" key="5">
    <source>
        <dbReference type="ARBA" id="ARBA00022801"/>
    </source>
</evidence>
<dbReference type="InterPro" id="IPR031330">
    <property type="entry name" value="Gly_Hdrlase_35_cat"/>
</dbReference>
<dbReference type="PRINTS" id="PR00742">
    <property type="entry name" value="GLHYDRLASE35"/>
</dbReference>
<evidence type="ECO:0000256" key="4">
    <source>
        <dbReference type="ARBA" id="ARBA00022729"/>
    </source>
</evidence>
<comment type="caution">
    <text evidence="11">The sequence shown here is derived from an EMBL/GenBank/DDBJ whole genome shotgun (WGS) entry which is preliminary data.</text>
</comment>
<accession>A0A9Q1K989</accession>
<feature type="domain" description="SUEL-type lectin" evidence="10">
    <location>
        <begin position="718"/>
        <end position="812"/>
    </location>
</feature>
<feature type="signal peptide" evidence="9">
    <location>
        <begin position="1"/>
        <end position="21"/>
    </location>
</feature>
<sequence>MGTRSSVFGLIILVCVSFVLGVHSSVIYDKKGIVVNGQRKILISGSIHYPRSTPDMWEDLITKAKHGGLDVIDTYVFWNGHEPSPGKYYFEGRYDLVRFIKTVQRVGLYVNLRIGPYVCAEWNFGGFPVWLKYVPGISFRTDNEPFKKAMQGFTQKIVQMMKNERLFASQGGPIILSQIENEYGSVERAYGAAGYSYMNWAAKMAVGLNIGVPWLMCKQDDAPDPVYHGGTNFERTAGGPFITTSYDYDAPIDEYAGVTSVKVEIGLIRQPKYGHLKELHQAIKLSEPALLSSDPTVTSLGAYEQAHVFSGRGTCAAFLSNFHATAAARVTFRNQHYDLPAWSISILPDCKNVVFNTAKVGVQTSHMQMLPTNSRLMSWKMYDEDLSSLEERASMTAVGLLEQINVTRDSSDYLWYMTTVEVSPSELQGHGPNLQVQSAGHAIHVFVNGQLAGSAFGTREYKGFTFQGPVHLQAGRNRIALLSVAVGLSNDGTRFETIKTGVIGPVVLDGLGSGRRDLSGQKWSYQVGLKGEIMNIATLKGASSAEWYQGSPASRSSQPLTWYKVREGALEASMFVERQEYDTLVILQAYFDAPEGVEPLALDMKSMGKGQIWINGQIIGRYWTNYAKGNCNSCNYAGTYRPKNCQSGCGSPTQRWYHVPRSWLKPTQNLMVIFEELGGDASKISLVKRSVSRVCADAYEHHPMAENWRVNDAGDTEILHQAMVHLQCGPGQSISNIQFASFGTPSGTCGSFLQGTCHAQESYAVIEKVTSAMPLHMCVGKERCSVTIANKNFGGDPCPNVLKRLSVEAICS</sequence>
<dbReference type="Proteomes" id="UP001153076">
    <property type="component" value="Unassembled WGS sequence"/>
</dbReference>
<protein>
    <recommendedName>
        <fullName evidence="3 7">Beta-galactosidase</fullName>
        <ecNumber evidence="3 7">3.2.1.23</ecNumber>
    </recommendedName>
</protein>
<evidence type="ECO:0000256" key="6">
    <source>
        <dbReference type="ARBA" id="ARBA00023295"/>
    </source>
</evidence>
<organism evidence="11 12">
    <name type="scientific">Carnegiea gigantea</name>
    <dbReference type="NCBI Taxonomy" id="171969"/>
    <lineage>
        <taxon>Eukaryota</taxon>
        <taxon>Viridiplantae</taxon>
        <taxon>Streptophyta</taxon>
        <taxon>Embryophyta</taxon>
        <taxon>Tracheophyta</taxon>
        <taxon>Spermatophyta</taxon>
        <taxon>Magnoliopsida</taxon>
        <taxon>eudicotyledons</taxon>
        <taxon>Gunneridae</taxon>
        <taxon>Pentapetalae</taxon>
        <taxon>Caryophyllales</taxon>
        <taxon>Cactineae</taxon>
        <taxon>Cactaceae</taxon>
        <taxon>Cactoideae</taxon>
        <taxon>Echinocereeae</taxon>
        <taxon>Carnegiea</taxon>
    </lineage>
</organism>
<keyword evidence="5 7" id="KW-0378">Hydrolase</keyword>
<dbReference type="Pfam" id="PF17834">
    <property type="entry name" value="GHD"/>
    <property type="match status" value="1"/>
</dbReference>
<evidence type="ECO:0000256" key="8">
    <source>
        <dbReference type="RuleBase" id="RU003679"/>
    </source>
</evidence>
<dbReference type="InterPro" id="IPR001944">
    <property type="entry name" value="Glycoside_Hdrlase_35"/>
</dbReference>
<dbReference type="InterPro" id="IPR048913">
    <property type="entry name" value="BetaGal_gal-bd"/>
</dbReference>
<dbReference type="FunFam" id="2.60.120.740:FF:000002">
    <property type="entry name" value="Beta-galactosidase"/>
    <property type="match status" value="1"/>
</dbReference>
<dbReference type="Pfam" id="PF02140">
    <property type="entry name" value="SUEL_Lectin"/>
    <property type="match status" value="1"/>
</dbReference>
<name>A0A9Q1K989_9CARY</name>
<gene>
    <name evidence="11" type="ORF">Cgig2_003433</name>
</gene>
<keyword evidence="6 7" id="KW-0326">Glycosidase</keyword>
<dbReference type="InterPro" id="IPR008979">
    <property type="entry name" value="Galactose-bd-like_sf"/>
</dbReference>
<reference evidence="11" key="1">
    <citation type="submission" date="2022-04" db="EMBL/GenBank/DDBJ databases">
        <title>Carnegiea gigantea Genome sequencing and assembly v2.</title>
        <authorList>
            <person name="Copetti D."/>
            <person name="Sanderson M.J."/>
            <person name="Burquez A."/>
            <person name="Wojciechowski M.F."/>
        </authorList>
    </citation>
    <scope>NUCLEOTIDE SEQUENCE</scope>
    <source>
        <strain evidence="11">SGP5-SGP5p</strain>
        <tissue evidence="11">Aerial part</tissue>
    </source>
</reference>
<dbReference type="PROSITE" id="PS50228">
    <property type="entry name" value="SUEL_LECTIN"/>
    <property type="match status" value="1"/>
</dbReference>
<dbReference type="PANTHER" id="PTHR23421">
    <property type="entry name" value="BETA-GALACTOSIDASE RELATED"/>
    <property type="match status" value="1"/>
</dbReference>
<dbReference type="Gene3D" id="2.60.120.260">
    <property type="entry name" value="Galactose-binding domain-like"/>
    <property type="match status" value="3"/>
</dbReference>
<dbReference type="SUPFAM" id="SSF51445">
    <property type="entry name" value="(Trans)glycosidases"/>
    <property type="match status" value="1"/>
</dbReference>
<dbReference type="GO" id="GO:0005975">
    <property type="term" value="P:carbohydrate metabolic process"/>
    <property type="evidence" value="ECO:0007669"/>
    <property type="project" value="InterPro"/>
</dbReference>
<dbReference type="InterPro" id="IPR000922">
    <property type="entry name" value="Lectin_gal-bd_dom"/>
</dbReference>
<evidence type="ECO:0000256" key="3">
    <source>
        <dbReference type="ARBA" id="ARBA00012756"/>
    </source>
</evidence>
<keyword evidence="12" id="KW-1185">Reference proteome</keyword>
<evidence type="ECO:0000256" key="9">
    <source>
        <dbReference type="SAM" id="SignalP"/>
    </source>
</evidence>
<dbReference type="InterPro" id="IPR043159">
    <property type="entry name" value="Lectin_gal-bd_sf"/>
</dbReference>
<evidence type="ECO:0000256" key="2">
    <source>
        <dbReference type="ARBA" id="ARBA00009809"/>
    </source>
</evidence>
<evidence type="ECO:0000313" key="12">
    <source>
        <dbReference type="Proteomes" id="UP001153076"/>
    </source>
</evidence>
<keyword evidence="4 9" id="KW-0732">Signal</keyword>
<dbReference type="Gene3D" id="3.20.20.80">
    <property type="entry name" value="Glycosidases"/>
    <property type="match status" value="1"/>
</dbReference>
<dbReference type="InterPro" id="IPR041392">
    <property type="entry name" value="GHD"/>
</dbReference>
<dbReference type="FunFam" id="2.60.120.260:FF:000142">
    <property type="entry name" value="Beta-galactosidase"/>
    <property type="match status" value="1"/>
</dbReference>
<dbReference type="AlphaFoldDB" id="A0A9Q1K989"/>
<dbReference type="OrthoDB" id="1657402at2759"/>
<evidence type="ECO:0000259" key="10">
    <source>
        <dbReference type="PROSITE" id="PS50228"/>
    </source>
</evidence>
<dbReference type="CDD" id="cd22842">
    <property type="entry name" value="Gal_Rha_Lectin_BGal"/>
    <property type="match status" value="1"/>
</dbReference>
<dbReference type="GO" id="GO:0030246">
    <property type="term" value="F:carbohydrate binding"/>
    <property type="evidence" value="ECO:0007669"/>
    <property type="project" value="InterPro"/>
</dbReference>
<comment type="similarity">
    <text evidence="2 8">Belongs to the glycosyl hydrolase 35 family.</text>
</comment>
<feature type="chain" id="PRO_5040403166" description="Beta-galactosidase" evidence="9">
    <location>
        <begin position="22"/>
        <end position="812"/>
    </location>
</feature>
<dbReference type="EC" id="3.2.1.23" evidence="3 7"/>
<dbReference type="EMBL" id="JAKOGI010000227">
    <property type="protein sequence ID" value="KAJ8439220.1"/>
    <property type="molecule type" value="Genomic_DNA"/>
</dbReference>
<dbReference type="Gene3D" id="2.60.120.740">
    <property type="match status" value="1"/>
</dbReference>
<dbReference type="SUPFAM" id="SSF49785">
    <property type="entry name" value="Galactose-binding domain-like"/>
    <property type="match status" value="2"/>
</dbReference>
<evidence type="ECO:0000256" key="1">
    <source>
        <dbReference type="ARBA" id="ARBA00001412"/>
    </source>
</evidence>